<dbReference type="Gene3D" id="3.30.710.10">
    <property type="entry name" value="Potassium Channel Kv1.1, Chain A"/>
    <property type="match status" value="1"/>
</dbReference>
<dbReference type="STRING" id="436010.A0A166S7I0"/>
<organism evidence="1 2">
    <name type="scientific">Athelia psychrophila</name>
    <dbReference type="NCBI Taxonomy" id="1759441"/>
    <lineage>
        <taxon>Eukaryota</taxon>
        <taxon>Fungi</taxon>
        <taxon>Dikarya</taxon>
        <taxon>Basidiomycota</taxon>
        <taxon>Agaricomycotina</taxon>
        <taxon>Agaricomycetes</taxon>
        <taxon>Agaricomycetidae</taxon>
        <taxon>Atheliales</taxon>
        <taxon>Atheliaceae</taxon>
        <taxon>Athelia</taxon>
    </lineage>
</organism>
<dbReference type="OrthoDB" id="3184970at2759"/>
<dbReference type="AlphaFoldDB" id="A0A166S7I0"/>
<proteinExistence type="predicted"/>
<evidence type="ECO:0008006" key="3">
    <source>
        <dbReference type="Google" id="ProtNLM"/>
    </source>
</evidence>
<dbReference type="InterPro" id="IPR011333">
    <property type="entry name" value="SKP1/BTB/POZ_sf"/>
</dbReference>
<reference evidence="1 2" key="1">
    <citation type="journal article" date="2016" name="Mol. Biol. Evol.">
        <title>Comparative Genomics of Early-Diverging Mushroom-Forming Fungi Provides Insights into the Origins of Lignocellulose Decay Capabilities.</title>
        <authorList>
            <person name="Nagy L.G."/>
            <person name="Riley R."/>
            <person name="Tritt A."/>
            <person name="Adam C."/>
            <person name="Daum C."/>
            <person name="Floudas D."/>
            <person name="Sun H."/>
            <person name="Yadav J.S."/>
            <person name="Pangilinan J."/>
            <person name="Larsson K.H."/>
            <person name="Matsuura K."/>
            <person name="Barry K."/>
            <person name="Labutti K."/>
            <person name="Kuo R."/>
            <person name="Ohm R.A."/>
            <person name="Bhattacharya S.S."/>
            <person name="Shirouzu T."/>
            <person name="Yoshinaga Y."/>
            <person name="Martin F.M."/>
            <person name="Grigoriev I.V."/>
            <person name="Hibbett D.S."/>
        </authorList>
    </citation>
    <scope>NUCLEOTIDE SEQUENCE [LARGE SCALE GENOMIC DNA]</scope>
    <source>
        <strain evidence="1 2">CBS 109695</strain>
    </source>
</reference>
<protein>
    <recommendedName>
        <fullName evidence="3">BTB domain-containing protein</fullName>
    </recommendedName>
</protein>
<accession>A0A166S7I0</accession>
<gene>
    <name evidence="1" type="ORF">FIBSPDRAFT_778983</name>
</gene>
<dbReference type="Proteomes" id="UP000076532">
    <property type="component" value="Unassembled WGS sequence"/>
</dbReference>
<evidence type="ECO:0000313" key="1">
    <source>
        <dbReference type="EMBL" id="KZP29104.1"/>
    </source>
</evidence>
<sequence>MEPQDTADRVSDRFCRDDADTTFRSCDGILFKVHRKNLEVVSEGFSPPEGTSSQSEIVPLTEDGATLNLLFQYMYPQRQPDLTKIDFKRLSEPAEAAEKYQVYAAMASCNVRMELSYTEHSFEVMMMMYAFRHGYQDLMDKSQRKALEVSPTLAFESFPPQVYIAWTRYYAQWLDLIRILHKHIDQMPNHSHDEANNRWSMSVISQLDTPASLLVIEKVFDVATARVQNDATMRTAIYATYKGCDSCKRHIEYWVRNTLGEERRIKNLSTFL</sequence>
<name>A0A166S7I0_9AGAM</name>
<keyword evidence="2" id="KW-1185">Reference proteome</keyword>
<evidence type="ECO:0000313" key="2">
    <source>
        <dbReference type="Proteomes" id="UP000076532"/>
    </source>
</evidence>
<dbReference type="EMBL" id="KV417500">
    <property type="protein sequence ID" value="KZP29104.1"/>
    <property type="molecule type" value="Genomic_DNA"/>
</dbReference>